<dbReference type="Pfam" id="PF13175">
    <property type="entry name" value="AAA_15"/>
    <property type="match status" value="1"/>
</dbReference>
<dbReference type="InterPro" id="IPR041685">
    <property type="entry name" value="AAA_GajA/Old/RecF-like"/>
</dbReference>
<dbReference type="RefSeq" id="WP_092235061.1">
    <property type="nucleotide sequence ID" value="NZ_FNLL01000007.1"/>
</dbReference>
<dbReference type="PANTHER" id="PTHR43581">
    <property type="entry name" value="ATP/GTP PHOSPHATASE"/>
    <property type="match status" value="1"/>
</dbReference>
<gene>
    <name evidence="2" type="ORF">SAMN04487931_107206</name>
</gene>
<organism evidence="2 3">
    <name type="scientific">Desulfobacula phenolica</name>
    <dbReference type="NCBI Taxonomy" id="90732"/>
    <lineage>
        <taxon>Bacteria</taxon>
        <taxon>Pseudomonadati</taxon>
        <taxon>Thermodesulfobacteriota</taxon>
        <taxon>Desulfobacteria</taxon>
        <taxon>Desulfobacterales</taxon>
        <taxon>Desulfobacteraceae</taxon>
        <taxon>Desulfobacula</taxon>
    </lineage>
</organism>
<dbReference type="AlphaFoldDB" id="A0A1H2I320"/>
<evidence type="ECO:0000259" key="1">
    <source>
        <dbReference type="Pfam" id="PF13175"/>
    </source>
</evidence>
<dbReference type="InterPro" id="IPR027417">
    <property type="entry name" value="P-loop_NTPase"/>
</dbReference>
<dbReference type="Gene3D" id="3.40.50.300">
    <property type="entry name" value="P-loop containing nucleotide triphosphate hydrolases"/>
    <property type="match status" value="1"/>
</dbReference>
<dbReference type="PANTHER" id="PTHR43581:SF2">
    <property type="entry name" value="EXCINUCLEASE ATPASE SUBUNIT"/>
    <property type="match status" value="1"/>
</dbReference>
<reference evidence="3" key="1">
    <citation type="submission" date="2016-10" db="EMBL/GenBank/DDBJ databases">
        <authorList>
            <person name="Varghese N."/>
            <person name="Submissions S."/>
        </authorList>
    </citation>
    <scope>NUCLEOTIDE SEQUENCE [LARGE SCALE GENOMIC DNA]</scope>
    <source>
        <strain evidence="3">DSM 3384</strain>
    </source>
</reference>
<feature type="domain" description="Endonuclease GajA/Old nuclease/RecF-like AAA" evidence="1">
    <location>
        <begin position="1"/>
        <end position="508"/>
    </location>
</feature>
<evidence type="ECO:0000313" key="2">
    <source>
        <dbReference type="EMBL" id="SDU38531.1"/>
    </source>
</evidence>
<dbReference type="EMBL" id="FNLL01000007">
    <property type="protein sequence ID" value="SDU38531.1"/>
    <property type="molecule type" value="Genomic_DNA"/>
</dbReference>
<sequence>MISQISFKNYKAFKNGEIKIKPITILLGANSVGKSSVVQLLLMLQQTALSNKYKSALKLHGEFVSLGENENIFNKKNTENDLEISFDFKDSNLFNLITKELYNDLETSLTMRLDIFRSILKHYSRNKPDNDLFENAIIPTKSKNFKSKDEFLQQVEKLSKLAKYVEQNEIIINDDDDDDEDNFILSPHFRRFLLPEAENIDDLYKSNLGDSYELFQRLQKIKNKEFNISFRIKNIYSKKNNVLKISSVKISNDNKCIFDLKFEINKAKAQYTNVIIKSDFLDNDKFFFTSKKKDFLKKIQYDSTLFYLFLPSDNEVDFPEFVVNESFIPSISSIINSIFSSALFTLRRNFKKEMINYVSPLRAHPKRYYFLDKAKINTFLDTLDGNSLTEILKENDLVKSKVNNWLERFNLSVNVSTLEDVIHKLKIKQNDLSLDITDVGFGISQVLPVIVQGFLSYQKSLTIIEQPEIHLHPKMQADLADLFIDIIYTDNKQNPSKFLIIETHSEYLLKRLRRRMAEKKRVKTSDVAIYFFDPKSQDDNGCCIEEREISKEGAFEWPKNFYSGELLQDTIEFIKHQGY</sequence>
<name>A0A1H2I320_9BACT</name>
<proteinExistence type="predicted"/>
<dbReference type="SUPFAM" id="SSF52540">
    <property type="entry name" value="P-loop containing nucleoside triphosphate hydrolases"/>
    <property type="match status" value="1"/>
</dbReference>
<keyword evidence="3" id="KW-1185">Reference proteome</keyword>
<accession>A0A1H2I320</accession>
<evidence type="ECO:0000313" key="3">
    <source>
        <dbReference type="Proteomes" id="UP000199608"/>
    </source>
</evidence>
<protein>
    <submittedName>
        <fullName evidence="2">AAA domain-containing protein, putative AbiEii toxin, Type IV TA system</fullName>
    </submittedName>
</protein>
<dbReference type="InterPro" id="IPR051396">
    <property type="entry name" value="Bact_Antivir_Def_Nuclease"/>
</dbReference>
<dbReference type="Proteomes" id="UP000199608">
    <property type="component" value="Unassembled WGS sequence"/>
</dbReference>